<evidence type="ECO:0000313" key="3">
    <source>
        <dbReference type="Proteomes" id="UP001165080"/>
    </source>
</evidence>
<evidence type="ECO:0000313" key="2">
    <source>
        <dbReference type="EMBL" id="GLC53699.1"/>
    </source>
</evidence>
<proteinExistence type="predicted"/>
<sequence length="393" mass="41856">MEAASKRGASVLTTPPSMVKPASKVPNLADGNNVTLIARFQGLEQDVPDNMEHSPDRSTACDLTTARKEIEDIRKKFQDMMGILDIRASQHAALEKAVSSLSEGLLTAVEKLDSVGSKLDSQATTMHVIQHQQHQDREILQSAVTKLGALQQQVEALTKGLAAQQDAAQAAAPARVARAKEARAPAAQAAAAPLVESDSLILSGVSGSYNTKLVQDSVDALMSGYIRAEGVTAVVEEIPSRGQKLDEFRQALKIPVAGAQGAASSTTGGDAEMADRTAGGADSPTRRVIVRFAGKEADVEVARSAFIGYAAFLREALRWVVGDNLTPAGRTARRAVFRDFKTLEAGGMRPRWRNGAQISVMPPGERVPRLCTAEDVRRCAGEQEGARNVNPDQ</sequence>
<feature type="region of interest" description="Disordered" evidence="1">
    <location>
        <begin position="1"/>
        <end position="26"/>
    </location>
</feature>
<dbReference type="Proteomes" id="UP001165080">
    <property type="component" value="Unassembled WGS sequence"/>
</dbReference>
<keyword evidence="3" id="KW-1185">Reference proteome</keyword>
<protein>
    <submittedName>
        <fullName evidence="2">Uncharacterized protein</fullName>
    </submittedName>
</protein>
<reference evidence="2 3" key="1">
    <citation type="journal article" date="2023" name="Commun. Biol.">
        <title>Reorganization of the ancestral sex-determining regions during the evolution of trioecy in Pleodorina starrii.</title>
        <authorList>
            <person name="Takahashi K."/>
            <person name="Suzuki S."/>
            <person name="Kawai-Toyooka H."/>
            <person name="Yamamoto K."/>
            <person name="Hamaji T."/>
            <person name="Ootsuki R."/>
            <person name="Yamaguchi H."/>
            <person name="Kawachi M."/>
            <person name="Higashiyama T."/>
            <person name="Nozaki H."/>
        </authorList>
    </citation>
    <scope>NUCLEOTIDE SEQUENCE [LARGE SCALE GENOMIC DNA]</scope>
    <source>
        <strain evidence="2 3">NIES-4479</strain>
    </source>
</reference>
<organism evidence="2 3">
    <name type="scientific">Pleodorina starrii</name>
    <dbReference type="NCBI Taxonomy" id="330485"/>
    <lineage>
        <taxon>Eukaryota</taxon>
        <taxon>Viridiplantae</taxon>
        <taxon>Chlorophyta</taxon>
        <taxon>core chlorophytes</taxon>
        <taxon>Chlorophyceae</taxon>
        <taxon>CS clade</taxon>
        <taxon>Chlamydomonadales</taxon>
        <taxon>Volvocaceae</taxon>
        <taxon>Pleodorina</taxon>
    </lineage>
</organism>
<name>A0A9W6F2C8_9CHLO</name>
<accession>A0A9W6F2C8</accession>
<dbReference type="EMBL" id="BRXU01000008">
    <property type="protein sequence ID" value="GLC53699.1"/>
    <property type="molecule type" value="Genomic_DNA"/>
</dbReference>
<feature type="compositionally biased region" description="Low complexity" evidence="1">
    <location>
        <begin position="259"/>
        <end position="269"/>
    </location>
</feature>
<evidence type="ECO:0000256" key="1">
    <source>
        <dbReference type="SAM" id="MobiDB-lite"/>
    </source>
</evidence>
<dbReference type="AlphaFoldDB" id="A0A9W6F2C8"/>
<comment type="caution">
    <text evidence="2">The sequence shown here is derived from an EMBL/GenBank/DDBJ whole genome shotgun (WGS) entry which is preliminary data.</text>
</comment>
<feature type="region of interest" description="Disordered" evidence="1">
    <location>
        <begin position="259"/>
        <end position="281"/>
    </location>
</feature>
<gene>
    <name evidence="2" type="primary">PLESTB004437</name>
    <name evidence="2" type="ORF">PLESTB_000777600</name>
</gene>